<accession>A0A1C4F878</accession>
<dbReference type="RefSeq" id="WP_003943607.1">
    <property type="nucleotide sequence ID" value="NZ_AP023172.1"/>
</dbReference>
<dbReference type="EMBL" id="NOVD01000001">
    <property type="protein sequence ID" value="PCK29233.1"/>
    <property type="molecule type" value="Genomic_DNA"/>
</dbReference>
<evidence type="ECO:0000313" key="3">
    <source>
        <dbReference type="EMBL" id="PCK29233.1"/>
    </source>
</evidence>
<keyword evidence="1" id="KW-0732">Signal</keyword>
<name>A0A069JIV3_RHOSG</name>
<proteinExistence type="predicted"/>
<comment type="caution">
    <text evidence="3">The sequence shown here is derived from an EMBL/GenBank/DDBJ whole genome shotgun (WGS) entry which is preliminary data.</text>
</comment>
<sequence>MSVTRTAGVFAAIGLPIAASVMFAGVASADPPHPFGGAAVTIGCPNQGSLASLTGLTGQSGPESNPPIAKGDIRFDSFPAAAPIPAAGQVTVAWVNTDTGKSGIVDLVGTYPYLSATVNTGVGNVVATAFGSINWGSSPICQSNPTIGRFIA</sequence>
<accession>A0A069JIV3</accession>
<dbReference type="GeneID" id="64138106"/>
<dbReference type="EMBL" id="JARDXE010000011">
    <property type="protein sequence ID" value="MDE8646911.1"/>
    <property type="molecule type" value="Genomic_DNA"/>
</dbReference>
<dbReference type="AlphaFoldDB" id="A0A069JIV3"/>
<evidence type="ECO:0000256" key="1">
    <source>
        <dbReference type="SAM" id="SignalP"/>
    </source>
</evidence>
<feature type="chain" id="PRO_5014215774" evidence="1">
    <location>
        <begin position="30"/>
        <end position="152"/>
    </location>
</feature>
<gene>
    <name evidence="3" type="ORF">CHR55_02285</name>
    <name evidence="2" type="ORF">PXH69_18250</name>
</gene>
<evidence type="ECO:0000313" key="4">
    <source>
        <dbReference type="Proteomes" id="UP000230886"/>
    </source>
</evidence>
<feature type="signal peptide" evidence="1">
    <location>
        <begin position="1"/>
        <end position="29"/>
    </location>
</feature>
<evidence type="ECO:0000313" key="2">
    <source>
        <dbReference type="EMBL" id="MDE8646911.1"/>
    </source>
</evidence>
<reference evidence="2" key="2">
    <citation type="submission" date="2023-02" db="EMBL/GenBank/DDBJ databases">
        <title>A novel hydrolase synthesized by Rhodococcus erythropolis HQ is responsible for the detoxification of Zearalenone.</title>
        <authorList>
            <person name="Hu J."/>
            <person name="Xu J."/>
        </authorList>
    </citation>
    <scope>NUCLEOTIDE SEQUENCE</scope>
    <source>
        <strain evidence="2">HQ</strain>
    </source>
</reference>
<protein>
    <submittedName>
        <fullName evidence="3">Uncharacterized protein</fullName>
    </submittedName>
</protein>
<reference evidence="3 4" key="1">
    <citation type="submission" date="2017-07" db="EMBL/GenBank/DDBJ databases">
        <title>Draft sequence of Rhodococcus enclensis 23b-28.</title>
        <authorList>
            <person name="Besaury L."/>
            <person name="Sancelme M."/>
            <person name="Amato P."/>
            <person name="Lallement A."/>
            <person name="Delort A.-M."/>
        </authorList>
    </citation>
    <scope>NUCLEOTIDE SEQUENCE [LARGE SCALE GENOMIC DNA]</scope>
    <source>
        <strain evidence="3 4">23b-28</strain>
    </source>
</reference>
<dbReference type="Proteomes" id="UP001217325">
    <property type="component" value="Unassembled WGS sequence"/>
</dbReference>
<organism evidence="3 4">
    <name type="scientific">Rhodococcus qingshengii</name>
    <dbReference type="NCBI Taxonomy" id="334542"/>
    <lineage>
        <taxon>Bacteria</taxon>
        <taxon>Bacillati</taxon>
        <taxon>Actinomycetota</taxon>
        <taxon>Actinomycetes</taxon>
        <taxon>Mycobacteriales</taxon>
        <taxon>Nocardiaceae</taxon>
        <taxon>Rhodococcus</taxon>
        <taxon>Rhodococcus erythropolis group</taxon>
    </lineage>
</organism>
<dbReference type="Proteomes" id="UP000230886">
    <property type="component" value="Unassembled WGS sequence"/>
</dbReference>